<dbReference type="Pfam" id="PF01044">
    <property type="entry name" value="Vinculin"/>
    <property type="match status" value="1"/>
</dbReference>
<sequence length="279" mass="30718">MVETHYICDTLSLDVQIQCWSAKAHYVVEEIRKQDGIHQEAKEQIRAGLQGRTPDNVGEVLATIPPRVKEVEFPSDTTMTCWQRGNAESIDAAEPNMNLASVSKHGPGNMEKDNKEAFVTAAKDVISNCQSVTQFIRVITNHCLDKQCTVELSLIVEQILTITNQLNIISSVNALTPGCKSSDEILVKNAQNLLQTVLRGVHAAETACMTGLKQPEPNSDGAEATALCFQWRRKLEIHRAQQTFNLETDDLGLRKTSSHPVAPSLAPPLNVTTTPSKHK</sequence>
<dbReference type="GO" id="GO:0016477">
    <property type="term" value="P:cell migration"/>
    <property type="evidence" value="ECO:0007669"/>
    <property type="project" value="TreeGrafter"/>
</dbReference>
<dbReference type="GO" id="GO:0016342">
    <property type="term" value="C:catenin complex"/>
    <property type="evidence" value="ECO:0007669"/>
    <property type="project" value="TreeGrafter"/>
</dbReference>
<dbReference type="GO" id="GO:0005737">
    <property type="term" value="C:cytoplasm"/>
    <property type="evidence" value="ECO:0007669"/>
    <property type="project" value="UniProtKB-SubCell"/>
</dbReference>
<dbReference type="Proteomes" id="UP000424527">
    <property type="component" value="Unassembled WGS sequence"/>
</dbReference>
<accession>A0A6G0HN32</accession>
<gene>
    <name evidence="5" type="ORF">D5F01_LYC21055</name>
</gene>
<feature type="region of interest" description="Disordered" evidence="4">
    <location>
        <begin position="255"/>
        <end position="279"/>
    </location>
</feature>
<evidence type="ECO:0000313" key="5">
    <source>
        <dbReference type="EMBL" id="KAE8280493.1"/>
    </source>
</evidence>
<dbReference type="AlphaFoldDB" id="A0A6G0HN32"/>
<feature type="compositionally biased region" description="Polar residues" evidence="4">
    <location>
        <begin position="270"/>
        <end position="279"/>
    </location>
</feature>
<comment type="subcellular location">
    <subcellularLocation>
        <location evidence="1">Cytoplasm</location>
    </subcellularLocation>
</comment>
<dbReference type="InterPro" id="IPR036723">
    <property type="entry name" value="Alpha-catenin/vinculin-like_sf"/>
</dbReference>
<proteinExistence type="inferred from homology"/>
<dbReference type="GO" id="GO:0005912">
    <property type="term" value="C:adherens junction"/>
    <property type="evidence" value="ECO:0007669"/>
    <property type="project" value="TreeGrafter"/>
</dbReference>
<protein>
    <submittedName>
        <fullName evidence="5">Vinculin Metavinculin</fullName>
    </submittedName>
</protein>
<evidence type="ECO:0000256" key="1">
    <source>
        <dbReference type="ARBA" id="ARBA00004496"/>
    </source>
</evidence>
<dbReference type="SUPFAM" id="SSF47220">
    <property type="entry name" value="alpha-catenin/vinculin-like"/>
    <property type="match status" value="1"/>
</dbReference>
<dbReference type="GO" id="GO:0008013">
    <property type="term" value="F:beta-catenin binding"/>
    <property type="evidence" value="ECO:0007669"/>
    <property type="project" value="TreeGrafter"/>
</dbReference>
<evidence type="ECO:0000256" key="4">
    <source>
        <dbReference type="SAM" id="MobiDB-lite"/>
    </source>
</evidence>
<reference evidence="5 6" key="1">
    <citation type="submission" date="2019-07" db="EMBL/GenBank/DDBJ databases">
        <title>Chromosome genome assembly for large yellow croaker.</title>
        <authorList>
            <person name="Xiao S."/>
        </authorList>
    </citation>
    <scope>NUCLEOTIDE SEQUENCE [LARGE SCALE GENOMIC DNA]</scope>
    <source>
        <strain evidence="5">JMULYC20181020</strain>
        <tissue evidence="5">Muscle</tissue>
    </source>
</reference>
<organism evidence="5 6">
    <name type="scientific">Larimichthys crocea</name>
    <name type="common">Large yellow croaker</name>
    <name type="synonym">Pseudosciaena crocea</name>
    <dbReference type="NCBI Taxonomy" id="215358"/>
    <lineage>
        <taxon>Eukaryota</taxon>
        <taxon>Metazoa</taxon>
        <taxon>Chordata</taxon>
        <taxon>Craniata</taxon>
        <taxon>Vertebrata</taxon>
        <taxon>Euteleostomi</taxon>
        <taxon>Actinopterygii</taxon>
        <taxon>Neopterygii</taxon>
        <taxon>Teleostei</taxon>
        <taxon>Neoteleostei</taxon>
        <taxon>Acanthomorphata</taxon>
        <taxon>Eupercaria</taxon>
        <taxon>Sciaenidae</taxon>
        <taxon>Larimichthys</taxon>
    </lineage>
</organism>
<evidence type="ECO:0000256" key="2">
    <source>
        <dbReference type="ARBA" id="ARBA00008376"/>
    </source>
</evidence>
<evidence type="ECO:0000256" key="3">
    <source>
        <dbReference type="ARBA" id="ARBA00022490"/>
    </source>
</evidence>
<dbReference type="PANTHER" id="PTHR18914">
    <property type="entry name" value="ALPHA CATENIN"/>
    <property type="match status" value="1"/>
</dbReference>
<dbReference type="InterPro" id="IPR006077">
    <property type="entry name" value="Vinculin/catenin"/>
</dbReference>
<dbReference type="GO" id="GO:0051015">
    <property type="term" value="F:actin filament binding"/>
    <property type="evidence" value="ECO:0007669"/>
    <property type="project" value="InterPro"/>
</dbReference>
<comment type="caution">
    <text evidence="5">The sequence shown here is derived from an EMBL/GenBank/DDBJ whole genome shotgun (WGS) entry which is preliminary data.</text>
</comment>
<name>A0A6G0HN32_LARCR</name>
<keyword evidence="3" id="KW-0963">Cytoplasm</keyword>
<keyword evidence="6" id="KW-1185">Reference proteome</keyword>
<dbReference type="GO" id="GO:0098609">
    <property type="term" value="P:cell-cell adhesion"/>
    <property type="evidence" value="ECO:0007669"/>
    <property type="project" value="TreeGrafter"/>
</dbReference>
<comment type="similarity">
    <text evidence="2">Belongs to the vinculin/alpha-catenin family.</text>
</comment>
<evidence type="ECO:0000313" key="6">
    <source>
        <dbReference type="Proteomes" id="UP000424527"/>
    </source>
</evidence>
<dbReference type="EMBL" id="REGW02000021">
    <property type="protein sequence ID" value="KAE8280493.1"/>
    <property type="molecule type" value="Genomic_DNA"/>
</dbReference>
<dbReference type="Gene3D" id="1.20.120.230">
    <property type="entry name" value="Alpha-catenin/vinculin-like"/>
    <property type="match status" value="1"/>
</dbReference>
<dbReference type="PANTHER" id="PTHR18914:SF30">
    <property type="entry name" value="VINCULIN_ALPHA-CATENIN FAMILY MEMBER 1"/>
    <property type="match status" value="1"/>
</dbReference>